<name>A0ABT9KGU7_9PAST</name>
<evidence type="ECO:0000256" key="10">
    <source>
        <dbReference type="SAM" id="Phobius"/>
    </source>
</evidence>
<comment type="caution">
    <text evidence="11">The sequence shown here is derived from an EMBL/GenBank/DDBJ whole genome shotgun (WGS) entry which is preliminary data.</text>
</comment>
<keyword evidence="8 10" id="KW-0472">Membrane</keyword>
<evidence type="ECO:0000256" key="7">
    <source>
        <dbReference type="ARBA" id="ARBA00023065"/>
    </source>
</evidence>
<keyword evidence="2" id="KW-0813">Transport</keyword>
<reference evidence="11 12" key="1">
    <citation type="submission" date="2022-12" db="EMBL/GenBank/DDBJ databases">
        <title>Genome sequence of Pasteurellaceae Bisgaard Taxon 45.</title>
        <authorList>
            <person name="Foggin C."/>
            <person name="Rosen L.E."/>
            <person name="Henton M."/>
            <person name="Buys A."/>
            <person name="Floyd T."/>
            <person name="Turner A.D."/>
            <person name="Tarbin J."/>
            <person name="Lloyd A.S."/>
            <person name="Chaitezvi C."/>
            <person name="Ellis R.J."/>
            <person name="Roberts H.C."/>
            <person name="Dastjerdi A."/>
            <person name="Nunez A."/>
            <person name="Van Vliet A.H."/>
            <person name="Steinbach F."/>
        </authorList>
    </citation>
    <scope>NUCLEOTIDE SEQUENCE [LARGE SCALE GENOMIC DNA]</scope>
    <source>
        <strain evidence="11 12">VF20HR</strain>
    </source>
</reference>
<feature type="transmembrane region" description="Helical" evidence="10">
    <location>
        <begin position="166"/>
        <end position="186"/>
    </location>
</feature>
<feature type="transmembrane region" description="Helical" evidence="10">
    <location>
        <begin position="192"/>
        <end position="219"/>
    </location>
</feature>
<feature type="transmembrane region" description="Helical" evidence="10">
    <location>
        <begin position="246"/>
        <end position="271"/>
    </location>
</feature>
<evidence type="ECO:0000256" key="9">
    <source>
        <dbReference type="ARBA" id="ARBA00031636"/>
    </source>
</evidence>
<keyword evidence="12" id="KW-1185">Reference proteome</keyword>
<dbReference type="PANTHER" id="PTHR43298:SF2">
    <property type="entry name" value="FMN_FAD EXPORTER YEEO-RELATED"/>
    <property type="match status" value="1"/>
</dbReference>
<feature type="transmembrane region" description="Helical" evidence="10">
    <location>
        <begin position="291"/>
        <end position="312"/>
    </location>
</feature>
<feature type="transmembrane region" description="Helical" evidence="10">
    <location>
        <begin position="53"/>
        <end position="77"/>
    </location>
</feature>
<keyword evidence="7" id="KW-0406">Ion transport</keyword>
<evidence type="ECO:0000313" key="12">
    <source>
        <dbReference type="Proteomes" id="UP001224083"/>
    </source>
</evidence>
<evidence type="ECO:0000256" key="6">
    <source>
        <dbReference type="ARBA" id="ARBA00022989"/>
    </source>
</evidence>
<gene>
    <name evidence="11" type="ORF">O7M46_09830</name>
</gene>
<dbReference type="PIRSF" id="PIRSF006603">
    <property type="entry name" value="DinF"/>
    <property type="match status" value="1"/>
</dbReference>
<dbReference type="CDD" id="cd13131">
    <property type="entry name" value="MATE_NorM_like"/>
    <property type="match status" value="1"/>
</dbReference>
<feature type="transmembrane region" description="Helical" evidence="10">
    <location>
        <begin position="136"/>
        <end position="154"/>
    </location>
</feature>
<keyword evidence="5 10" id="KW-0812">Transmembrane</keyword>
<organism evidence="11 12">
    <name type="scientific">Bisgaard Taxon 45</name>
    <dbReference type="NCBI Taxonomy" id="304289"/>
    <lineage>
        <taxon>Bacteria</taxon>
        <taxon>Pseudomonadati</taxon>
        <taxon>Pseudomonadota</taxon>
        <taxon>Gammaproteobacteria</taxon>
        <taxon>Pasteurellales</taxon>
        <taxon>Pasteurellaceae</taxon>
    </lineage>
</organism>
<protein>
    <recommendedName>
        <fullName evidence="9">Multidrug-efflux transporter</fullName>
    </recommendedName>
</protein>
<dbReference type="PANTHER" id="PTHR43298">
    <property type="entry name" value="MULTIDRUG RESISTANCE PROTEIN NORM-RELATED"/>
    <property type="match status" value="1"/>
</dbReference>
<feature type="transmembrane region" description="Helical" evidence="10">
    <location>
        <begin position="427"/>
        <end position="446"/>
    </location>
</feature>
<comment type="subcellular location">
    <subcellularLocation>
        <location evidence="1">Cell inner membrane</location>
        <topology evidence="1">Multi-pass membrane protein</topology>
    </subcellularLocation>
</comment>
<keyword evidence="4" id="KW-1003">Cell membrane</keyword>
<feature type="transmembrane region" description="Helical" evidence="10">
    <location>
        <begin position="324"/>
        <end position="346"/>
    </location>
</feature>
<keyword evidence="6 10" id="KW-1133">Transmembrane helix</keyword>
<dbReference type="InterPro" id="IPR048279">
    <property type="entry name" value="MdtK-like"/>
</dbReference>
<sequence length="467" mass="51054">MKFIDFSAYRTYKVEAKKLLLIALPILLAQIAQNSMGLVDTIMSGRVSSADMAAISVGASIWFPLVLFGHGLLLALPPTISYLNGSGKRDQIAHQVRQGIWIILFSCLPLGILIYYSNLVFDYMQVEDHLKEITIGYLHAMIWGLPAYLLMINFRCLNDGIAKTKPAMVITFLGLGLNIPLNYIFIYGKLGIPAFGAVGCGIATAIVNWFMCILMILYCKNARNQRDLKVFEKIFEKPNVKTLKKLLNLGFPIAVALFCEVALFALTALLLSPLGTDIVASHQIALNTSSFLFMLPMSLGMAATIVVGQCLGEGAADKAKQVSYSALIVGLLIAIITATLTAIFRVEIAEIFVNDQDVIAMAGTLLLLAALYQFSDTVQVVAGGALRGYKDTKAILYITLFCYWGVGMPMGYTLARTDMLMPALGAEGFWIGFVVSLTVAATLLMIRMRKIQAQPNTVLFAKLEKLK</sequence>
<feature type="transmembrane region" description="Helical" evidence="10">
    <location>
        <begin position="394"/>
        <end position="415"/>
    </location>
</feature>
<proteinExistence type="predicted"/>
<dbReference type="Proteomes" id="UP001224083">
    <property type="component" value="Unassembled WGS sequence"/>
</dbReference>
<evidence type="ECO:0000256" key="1">
    <source>
        <dbReference type="ARBA" id="ARBA00004429"/>
    </source>
</evidence>
<keyword evidence="3" id="KW-0050">Antiport</keyword>
<evidence type="ECO:0000256" key="8">
    <source>
        <dbReference type="ARBA" id="ARBA00023136"/>
    </source>
</evidence>
<evidence type="ECO:0000313" key="11">
    <source>
        <dbReference type="EMBL" id="MDP9501255.1"/>
    </source>
</evidence>
<dbReference type="InterPro" id="IPR050222">
    <property type="entry name" value="MATE_MdtK"/>
</dbReference>
<dbReference type="EMBL" id="JAQAHH010000009">
    <property type="protein sequence ID" value="MDP9501255.1"/>
    <property type="molecule type" value="Genomic_DNA"/>
</dbReference>
<dbReference type="Pfam" id="PF01554">
    <property type="entry name" value="MatE"/>
    <property type="match status" value="2"/>
</dbReference>
<feature type="transmembrane region" description="Helical" evidence="10">
    <location>
        <begin position="358"/>
        <end position="374"/>
    </location>
</feature>
<dbReference type="InterPro" id="IPR002528">
    <property type="entry name" value="MATE_fam"/>
</dbReference>
<dbReference type="NCBIfam" id="TIGR00797">
    <property type="entry name" value="matE"/>
    <property type="match status" value="1"/>
</dbReference>
<evidence type="ECO:0000256" key="2">
    <source>
        <dbReference type="ARBA" id="ARBA00022448"/>
    </source>
</evidence>
<evidence type="ECO:0000256" key="4">
    <source>
        <dbReference type="ARBA" id="ARBA00022475"/>
    </source>
</evidence>
<feature type="transmembrane region" description="Helical" evidence="10">
    <location>
        <begin position="98"/>
        <end position="116"/>
    </location>
</feature>
<accession>A0ABT9KGU7</accession>
<evidence type="ECO:0000256" key="5">
    <source>
        <dbReference type="ARBA" id="ARBA00022692"/>
    </source>
</evidence>
<evidence type="ECO:0000256" key="3">
    <source>
        <dbReference type="ARBA" id="ARBA00022449"/>
    </source>
</evidence>